<dbReference type="GO" id="GO:0004540">
    <property type="term" value="F:RNA nuclease activity"/>
    <property type="evidence" value="ECO:0007669"/>
    <property type="project" value="InterPro"/>
</dbReference>
<dbReference type="InterPro" id="IPR051813">
    <property type="entry name" value="HepT_RNase_toxin"/>
</dbReference>
<dbReference type="EMBL" id="BLAB01000001">
    <property type="protein sequence ID" value="GER93792.1"/>
    <property type="molecule type" value="Genomic_DNA"/>
</dbReference>
<keyword evidence="1" id="KW-0597">Phosphoprotein</keyword>
<dbReference type="GO" id="GO:0110001">
    <property type="term" value="C:toxin-antitoxin complex"/>
    <property type="evidence" value="ECO:0007669"/>
    <property type="project" value="InterPro"/>
</dbReference>
<keyword evidence="3" id="KW-0540">Nuclease</keyword>
<dbReference type="PANTHER" id="PTHR34139:SF1">
    <property type="entry name" value="RNASE MJ1380-RELATED"/>
    <property type="match status" value="1"/>
</dbReference>
<name>A0A5J4L3E1_9ZZZZ</name>
<sequence>MKRDYKLFVIDILEAIDYIDSFVKGMSFEDFLKDEKTKSAVIWQINVIGEATKNIPKSIRAKYKDLPWKDMAGIRDKISHFYFGVNYEIVWKVIKKRLLELKPKIEQILKDLESEENNAG</sequence>
<keyword evidence="4" id="KW-0547">Nucleotide-binding</keyword>
<accession>A0A5J4L3E1</accession>
<evidence type="ECO:0000313" key="6">
    <source>
        <dbReference type="EMBL" id="GER93792.1"/>
    </source>
</evidence>
<reference evidence="6" key="1">
    <citation type="submission" date="2019-10" db="EMBL/GenBank/DDBJ databases">
        <title>Metagenomic sequencing of thiosulfate-disproportionating enrichment culture.</title>
        <authorList>
            <person name="Umezawa K."/>
            <person name="Kojima H."/>
            <person name="Fukui M."/>
        </authorList>
    </citation>
    <scope>NUCLEOTIDE SEQUENCE</scope>
    <source>
        <strain evidence="6">45J</strain>
    </source>
</reference>
<protein>
    <submittedName>
        <fullName evidence="6">DUF86 domain-containing protein</fullName>
    </submittedName>
</protein>
<evidence type="ECO:0000256" key="3">
    <source>
        <dbReference type="ARBA" id="ARBA00022722"/>
    </source>
</evidence>
<keyword evidence="2" id="KW-1277">Toxin-antitoxin system</keyword>
<comment type="caution">
    <text evidence="6">The sequence shown here is derived from an EMBL/GenBank/DDBJ whole genome shotgun (WGS) entry which is preliminary data.</text>
</comment>
<keyword evidence="5" id="KW-0378">Hydrolase</keyword>
<dbReference type="InterPro" id="IPR008201">
    <property type="entry name" value="HepT-like"/>
</dbReference>
<evidence type="ECO:0000256" key="1">
    <source>
        <dbReference type="ARBA" id="ARBA00022553"/>
    </source>
</evidence>
<dbReference type="GO" id="GO:0000166">
    <property type="term" value="F:nucleotide binding"/>
    <property type="evidence" value="ECO:0007669"/>
    <property type="project" value="UniProtKB-KW"/>
</dbReference>
<proteinExistence type="predicted"/>
<evidence type="ECO:0000256" key="4">
    <source>
        <dbReference type="ARBA" id="ARBA00022741"/>
    </source>
</evidence>
<organism evidence="6">
    <name type="scientific">hot springs metagenome</name>
    <dbReference type="NCBI Taxonomy" id="433727"/>
    <lineage>
        <taxon>unclassified sequences</taxon>
        <taxon>metagenomes</taxon>
        <taxon>ecological metagenomes</taxon>
    </lineage>
</organism>
<evidence type="ECO:0000256" key="5">
    <source>
        <dbReference type="ARBA" id="ARBA00022801"/>
    </source>
</evidence>
<dbReference type="PANTHER" id="PTHR34139">
    <property type="entry name" value="UPF0331 PROTEIN MJ0127"/>
    <property type="match status" value="1"/>
</dbReference>
<gene>
    <name evidence="6" type="ORF">A45J_1548</name>
</gene>
<dbReference type="AlphaFoldDB" id="A0A5J4L3E1"/>
<dbReference type="Pfam" id="PF01934">
    <property type="entry name" value="HepT-like"/>
    <property type="match status" value="1"/>
</dbReference>
<dbReference type="GO" id="GO:0016787">
    <property type="term" value="F:hydrolase activity"/>
    <property type="evidence" value="ECO:0007669"/>
    <property type="project" value="UniProtKB-KW"/>
</dbReference>
<evidence type="ECO:0000256" key="2">
    <source>
        <dbReference type="ARBA" id="ARBA00022649"/>
    </source>
</evidence>